<dbReference type="Pfam" id="PF00595">
    <property type="entry name" value="PDZ"/>
    <property type="match status" value="1"/>
</dbReference>
<feature type="compositionally biased region" description="Low complexity" evidence="1">
    <location>
        <begin position="269"/>
        <end position="280"/>
    </location>
</feature>
<dbReference type="CDD" id="cd23059">
    <property type="entry name" value="PDZ3_Par3-like"/>
    <property type="match status" value="1"/>
</dbReference>
<proteinExistence type="predicted"/>
<dbReference type="SUPFAM" id="SSF50156">
    <property type="entry name" value="PDZ domain-like"/>
    <property type="match status" value="1"/>
</dbReference>
<dbReference type="InterPro" id="IPR001478">
    <property type="entry name" value="PDZ"/>
</dbReference>
<name>A0AAD8YXK7_9TELE</name>
<dbReference type="Gene3D" id="2.30.42.10">
    <property type="match status" value="1"/>
</dbReference>
<dbReference type="GO" id="GO:0043296">
    <property type="term" value="C:apical junction complex"/>
    <property type="evidence" value="ECO:0007669"/>
    <property type="project" value="TreeGrafter"/>
</dbReference>
<evidence type="ECO:0000259" key="2">
    <source>
        <dbReference type="PROSITE" id="PS50106"/>
    </source>
</evidence>
<dbReference type="InterPro" id="IPR036034">
    <property type="entry name" value="PDZ_sf"/>
</dbReference>
<comment type="caution">
    <text evidence="3">The sequence shown here is derived from an EMBL/GenBank/DDBJ whole genome shotgun (WGS) entry which is preliminary data.</text>
</comment>
<feature type="region of interest" description="Disordered" evidence="1">
    <location>
        <begin position="266"/>
        <end position="321"/>
    </location>
</feature>
<dbReference type="Proteomes" id="UP001239994">
    <property type="component" value="Unassembled WGS sequence"/>
</dbReference>
<gene>
    <name evidence="3" type="ORF">P4O66_002452</name>
</gene>
<protein>
    <recommendedName>
        <fullName evidence="2">PDZ domain-containing protein</fullName>
    </recommendedName>
</protein>
<dbReference type="GO" id="GO:0000226">
    <property type="term" value="P:microtubule cytoskeleton organization"/>
    <property type="evidence" value="ECO:0007669"/>
    <property type="project" value="TreeGrafter"/>
</dbReference>
<feature type="domain" description="PDZ" evidence="2">
    <location>
        <begin position="86"/>
        <end position="161"/>
    </location>
</feature>
<dbReference type="PANTHER" id="PTHR16484:SF4">
    <property type="entry name" value="PARTITIONING DEFECTIVE 3 HOMOLOG B"/>
    <property type="match status" value="1"/>
</dbReference>
<sequence>MLHPVILSRCGCLLQALRLCSRGFRGALRHCGQRRALTECSPETPLTAPYGGLRVSPGSSLTYELFKGEPSQAALREEGKEQLTLEVPLNDSGSAGLGVSLKGNKSRETGEDLGIFIKSIIHGGAAYKDGRLRANDQLIAVNGESLLGRSNHEAMETLRRSMSMEGNVRGMIQLVVLRALLPCGQCRTRAALLPPRAGFPPERHAQRLEGNGGALEVKKREKEIRNLGRRPQILPEAHREVTKDLWARASAPIRSQPIGSAEMVGKFTSSRAPRPCSPSSHLGIGNEQQTKRPEEPLARAPPPRSARARGTAAQLPGGEGAELNTDLTSALIPVTSLGILALASCPGVSHISSRPLEPAVPSMACLPHLPPFGWFCSTLSGRFDAHSAEHPDTRKILNRSFDSCVRQAGFSPADNALQPPLVENSTLSNGGYGKDEPLSPSRQNGDTHVALKLHNPQSVEREQSPRSAESPRPGGGSQGPTQSHHVKPSKSMDLGWNAPQGQVPLQLNEGGDGKDEVEEAEET</sequence>
<dbReference type="GO" id="GO:0016324">
    <property type="term" value="C:apical plasma membrane"/>
    <property type="evidence" value="ECO:0007669"/>
    <property type="project" value="TreeGrafter"/>
</dbReference>
<dbReference type="AlphaFoldDB" id="A0AAD8YXK7"/>
<dbReference type="FunFam" id="2.30.42.10:FF:000078">
    <property type="entry name" value="Partitioning defective 3 homolog B"/>
    <property type="match status" value="1"/>
</dbReference>
<evidence type="ECO:0000256" key="1">
    <source>
        <dbReference type="SAM" id="MobiDB-lite"/>
    </source>
</evidence>
<dbReference type="EMBL" id="JAROKS010000022">
    <property type="protein sequence ID" value="KAK1788631.1"/>
    <property type="molecule type" value="Genomic_DNA"/>
</dbReference>
<dbReference type="PANTHER" id="PTHR16484">
    <property type="entry name" value="PARTITIONING DEFECTIVE 3 RELATED"/>
    <property type="match status" value="1"/>
</dbReference>
<dbReference type="InterPro" id="IPR052213">
    <property type="entry name" value="PAR3"/>
</dbReference>
<dbReference type="GO" id="GO:0051660">
    <property type="term" value="P:establishment of centrosome localization"/>
    <property type="evidence" value="ECO:0007669"/>
    <property type="project" value="TreeGrafter"/>
</dbReference>
<dbReference type="GO" id="GO:0005912">
    <property type="term" value="C:adherens junction"/>
    <property type="evidence" value="ECO:0007669"/>
    <property type="project" value="TreeGrafter"/>
</dbReference>
<dbReference type="GO" id="GO:0007155">
    <property type="term" value="P:cell adhesion"/>
    <property type="evidence" value="ECO:0007669"/>
    <property type="project" value="TreeGrafter"/>
</dbReference>
<feature type="region of interest" description="Disordered" evidence="1">
    <location>
        <begin position="410"/>
        <end position="523"/>
    </location>
</feature>
<dbReference type="PROSITE" id="PS50106">
    <property type="entry name" value="PDZ"/>
    <property type="match status" value="1"/>
</dbReference>
<dbReference type="GO" id="GO:0030010">
    <property type="term" value="P:establishment of cell polarity"/>
    <property type="evidence" value="ECO:0007669"/>
    <property type="project" value="TreeGrafter"/>
</dbReference>
<dbReference type="GO" id="GO:0005938">
    <property type="term" value="C:cell cortex"/>
    <property type="evidence" value="ECO:0007669"/>
    <property type="project" value="TreeGrafter"/>
</dbReference>
<accession>A0AAD8YXK7</accession>
<evidence type="ECO:0000313" key="4">
    <source>
        <dbReference type="Proteomes" id="UP001239994"/>
    </source>
</evidence>
<reference evidence="3" key="1">
    <citation type="submission" date="2023-03" db="EMBL/GenBank/DDBJ databases">
        <title>Electrophorus voltai genome.</title>
        <authorList>
            <person name="Bian C."/>
        </authorList>
    </citation>
    <scope>NUCLEOTIDE SEQUENCE</scope>
    <source>
        <strain evidence="3">CB-2022</strain>
        <tissue evidence="3">Muscle</tissue>
    </source>
</reference>
<dbReference type="GO" id="GO:0045197">
    <property type="term" value="P:establishment or maintenance of epithelial cell apical/basal polarity"/>
    <property type="evidence" value="ECO:0007669"/>
    <property type="project" value="TreeGrafter"/>
</dbReference>
<organism evidence="3 4">
    <name type="scientific">Electrophorus voltai</name>
    <dbReference type="NCBI Taxonomy" id="2609070"/>
    <lineage>
        <taxon>Eukaryota</taxon>
        <taxon>Metazoa</taxon>
        <taxon>Chordata</taxon>
        <taxon>Craniata</taxon>
        <taxon>Vertebrata</taxon>
        <taxon>Euteleostomi</taxon>
        <taxon>Actinopterygii</taxon>
        <taxon>Neopterygii</taxon>
        <taxon>Teleostei</taxon>
        <taxon>Ostariophysi</taxon>
        <taxon>Gymnotiformes</taxon>
        <taxon>Gymnotoidei</taxon>
        <taxon>Gymnotidae</taxon>
        <taxon>Electrophorus</taxon>
    </lineage>
</organism>
<keyword evidence="4" id="KW-1185">Reference proteome</keyword>
<dbReference type="GO" id="GO:0008104">
    <property type="term" value="P:intracellular protein localization"/>
    <property type="evidence" value="ECO:0007669"/>
    <property type="project" value="TreeGrafter"/>
</dbReference>
<dbReference type="SMART" id="SM00228">
    <property type="entry name" value="PDZ"/>
    <property type="match status" value="1"/>
</dbReference>
<dbReference type="GO" id="GO:0035091">
    <property type="term" value="F:phosphatidylinositol binding"/>
    <property type="evidence" value="ECO:0007669"/>
    <property type="project" value="TreeGrafter"/>
</dbReference>
<evidence type="ECO:0000313" key="3">
    <source>
        <dbReference type="EMBL" id="KAK1788631.1"/>
    </source>
</evidence>